<evidence type="ECO:0000256" key="1">
    <source>
        <dbReference type="SAM" id="MobiDB-lite"/>
    </source>
</evidence>
<sequence length="93" mass="10437">MESQLQLVTSSGVARSLAGDPRQGVYPSHSASSLWLLVPTSRPWKYKIGGRGVAERRWRWTSAKERLLATDVGALNVLTPQWACRRSSRCQIR</sequence>
<feature type="compositionally biased region" description="Polar residues" evidence="1">
    <location>
        <begin position="1"/>
        <end position="13"/>
    </location>
</feature>
<proteinExistence type="predicted"/>
<evidence type="ECO:0000313" key="2">
    <source>
        <dbReference type="EMBL" id="GBP18351.1"/>
    </source>
</evidence>
<protein>
    <submittedName>
        <fullName evidence="2">Uncharacterized protein</fullName>
    </submittedName>
</protein>
<dbReference type="EMBL" id="BGZK01000096">
    <property type="protein sequence ID" value="GBP18351.1"/>
    <property type="molecule type" value="Genomic_DNA"/>
</dbReference>
<organism evidence="2 3">
    <name type="scientific">Eumeta variegata</name>
    <name type="common">Bagworm moth</name>
    <name type="synonym">Eumeta japonica</name>
    <dbReference type="NCBI Taxonomy" id="151549"/>
    <lineage>
        <taxon>Eukaryota</taxon>
        <taxon>Metazoa</taxon>
        <taxon>Ecdysozoa</taxon>
        <taxon>Arthropoda</taxon>
        <taxon>Hexapoda</taxon>
        <taxon>Insecta</taxon>
        <taxon>Pterygota</taxon>
        <taxon>Neoptera</taxon>
        <taxon>Endopterygota</taxon>
        <taxon>Lepidoptera</taxon>
        <taxon>Glossata</taxon>
        <taxon>Ditrysia</taxon>
        <taxon>Tineoidea</taxon>
        <taxon>Psychidae</taxon>
        <taxon>Oiketicinae</taxon>
        <taxon>Eumeta</taxon>
    </lineage>
</organism>
<evidence type="ECO:0000313" key="3">
    <source>
        <dbReference type="Proteomes" id="UP000299102"/>
    </source>
</evidence>
<feature type="region of interest" description="Disordered" evidence="1">
    <location>
        <begin position="1"/>
        <end position="28"/>
    </location>
</feature>
<reference evidence="2 3" key="1">
    <citation type="journal article" date="2019" name="Commun. Biol.">
        <title>The bagworm genome reveals a unique fibroin gene that provides high tensile strength.</title>
        <authorList>
            <person name="Kono N."/>
            <person name="Nakamura H."/>
            <person name="Ohtoshi R."/>
            <person name="Tomita M."/>
            <person name="Numata K."/>
            <person name="Arakawa K."/>
        </authorList>
    </citation>
    <scope>NUCLEOTIDE SEQUENCE [LARGE SCALE GENOMIC DNA]</scope>
</reference>
<dbReference type="AlphaFoldDB" id="A0A4C1TWC2"/>
<accession>A0A4C1TWC2</accession>
<dbReference type="Proteomes" id="UP000299102">
    <property type="component" value="Unassembled WGS sequence"/>
</dbReference>
<keyword evidence="3" id="KW-1185">Reference proteome</keyword>
<comment type="caution">
    <text evidence="2">The sequence shown here is derived from an EMBL/GenBank/DDBJ whole genome shotgun (WGS) entry which is preliminary data.</text>
</comment>
<gene>
    <name evidence="2" type="ORF">EVAR_14744_1</name>
</gene>
<name>A0A4C1TWC2_EUMVA</name>